<dbReference type="EMBL" id="OZ023714">
    <property type="protein sequence ID" value="CAK9863386.1"/>
    <property type="molecule type" value="Genomic_DNA"/>
</dbReference>
<reference evidence="2" key="1">
    <citation type="submission" date="2024-03" db="EMBL/GenBank/DDBJ databases">
        <authorList>
            <consortium name="ELIXIR-Norway"/>
            <consortium name="Elixir Norway"/>
        </authorList>
    </citation>
    <scope>NUCLEOTIDE SEQUENCE</scope>
</reference>
<feature type="region of interest" description="Disordered" evidence="1">
    <location>
        <begin position="1"/>
        <end position="69"/>
    </location>
</feature>
<proteinExistence type="predicted"/>
<gene>
    <name evidence="2" type="ORF">CSSPJE1EN2_LOCUS6381</name>
</gene>
<accession>A0ABP1ALK6</accession>
<protein>
    <submittedName>
        <fullName evidence="2">Uncharacterized protein</fullName>
    </submittedName>
</protein>
<name>A0ABP1ALK6_9BRYO</name>
<dbReference type="Proteomes" id="UP001497522">
    <property type="component" value="Chromosome 13"/>
</dbReference>
<sequence length="102" mass="10713">MRHQEQDVLKGPFPDTAPNMGGGHHGGGGGWGGGQESSPYKATTKWAIGDQNEPESSDTMTRGTTADQNEIKCSPLQARVAVLNLSTSIQDVVSEAVLFSQG</sequence>
<organism evidence="2 3">
    <name type="scientific">Sphagnum jensenii</name>
    <dbReference type="NCBI Taxonomy" id="128206"/>
    <lineage>
        <taxon>Eukaryota</taxon>
        <taxon>Viridiplantae</taxon>
        <taxon>Streptophyta</taxon>
        <taxon>Embryophyta</taxon>
        <taxon>Bryophyta</taxon>
        <taxon>Sphagnophytina</taxon>
        <taxon>Sphagnopsida</taxon>
        <taxon>Sphagnales</taxon>
        <taxon>Sphagnaceae</taxon>
        <taxon>Sphagnum</taxon>
    </lineage>
</organism>
<keyword evidence="3" id="KW-1185">Reference proteome</keyword>
<feature type="compositionally biased region" description="Gly residues" evidence="1">
    <location>
        <begin position="20"/>
        <end position="35"/>
    </location>
</feature>
<feature type="compositionally biased region" description="Polar residues" evidence="1">
    <location>
        <begin position="57"/>
        <end position="68"/>
    </location>
</feature>
<evidence type="ECO:0000256" key="1">
    <source>
        <dbReference type="SAM" id="MobiDB-lite"/>
    </source>
</evidence>
<evidence type="ECO:0000313" key="3">
    <source>
        <dbReference type="Proteomes" id="UP001497522"/>
    </source>
</evidence>
<evidence type="ECO:0000313" key="2">
    <source>
        <dbReference type="EMBL" id="CAK9863386.1"/>
    </source>
</evidence>